<accession>A0A6V7WBA9</accession>
<dbReference type="AlphaFoldDB" id="A0A6V7WBA9"/>
<feature type="compositionally biased region" description="Polar residues" evidence="1">
    <location>
        <begin position="424"/>
        <end position="439"/>
    </location>
</feature>
<name>A0A6V7WBA9_MELEN</name>
<proteinExistence type="predicted"/>
<sequence length="474" mass="52711">MLQQFYIHRQFILLQIIAFLFSQWITSPLVYADAEVNRHLFYDTSQINDGNIKTCITNAVQRINNETCILLREQPSESNTIFRHNKTSSIYFSQSDRGLCGVDADNSSLIYLNRECVTNDPNACIHLISKALTGRKAVTANVFSLLNEHFECNDHCQISCSNGGKFDFGKCDDCNCPFNGLFEGQTCDELVKLGEYTDEACKTLIVGTEEWNGELKLKAPINEKTYCQIMLVADDPWAKLEIEFASLDMSRRAFGAIDCPDRLYVYGLETAPMKSIKCNSVDAPKPREHFLSKSNFLLFQLEANRFDKKPRVGPIIRYTLRPAAYSAAIRTQRASVHSQNYADETIDNEIAEGSSDSSLGFLNGIGGTKIAVIAVVLACISAILVLAAFAAFGRRRRILRNRRYRHHQNNGSNGTSSSDKRRNSCASSVKSGEKVTTTNEIEEPPATNGVHTTNTTSTISGVSGEEGVLLICKK</sequence>
<dbReference type="Proteomes" id="UP000580250">
    <property type="component" value="Unassembled WGS sequence"/>
</dbReference>
<feature type="region of interest" description="Disordered" evidence="1">
    <location>
        <begin position="403"/>
        <end position="461"/>
    </location>
</feature>
<evidence type="ECO:0000313" key="4">
    <source>
        <dbReference type="Proteomes" id="UP000580250"/>
    </source>
</evidence>
<keyword evidence="2" id="KW-0472">Membrane</keyword>
<reference evidence="3 4" key="1">
    <citation type="submission" date="2020-08" db="EMBL/GenBank/DDBJ databases">
        <authorList>
            <person name="Koutsovoulos G."/>
            <person name="Danchin GJ E."/>
        </authorList>
    </citation>
    <scope>NUCLEOTIDE SEQUENCE [LARGE SCALE GENOMIC DNA]</scope>
</reference>
<gene>
    <name evidence="3" type="ORF">MENT_LOCUS36565</name>
</gene>
<evidence type="ECO:0000313" key="3">
    <source>
        <dbReference type="EMBL" id="CAD2184220.1"/>
    </source>
</evidence>
<feature type="compositionally biased region" description="Low complexity" evidence="1">
    <location>
        <begin position="447"/>
        <end position="461"/>
    </location>
</feature>
<dbReference type="OrthoDB" id="10359236at2759"/>
<evidence type="ECO:0000256" key="2">
    <source>
        <dbReference type="SAM" id="Phobius"/>
    </source>
</evidence>
<evidence type="ECO:0000256" key="1">
    <source>
        <dbReference type="SAM" id="MobiDB-lite"/>
    </source>
</evidence>
<feature type="transmembrane region" description="Helical" evidence="2">
    <location>
        <begin position="370"/>
        <end position="393"/>
    </location>
</feature>
<protein>
    <submittedName>
        <fullName evidence="3">Uncharacterized protein</fullName>
    </submittedName>
</protein>
<comment type="caution">
    <text evidence="3">The sequence shown here is derived from an EMBL/GenBank/DDBJ whole genome shotgun (WGS) entry which is preliminary data.</text>
</comment>
<dbReference type="EMBL" id="CAJEWN010000494">
    <property type="protein sequence ID" value="CAD2184220.1"/>
    <property type="molecule type" value="Genomic_DNA"/>
</dbReference>
<keyword evidence="2" id="KW-1133">Transmembrane helix</keyword>
<keyword evidence="2" id="KW-0812">Transmembrane</keyword>
<organism evidence="3 4">
    <name type="scientific">Meloidogyne enterolobii</name>
    <name type="common">Root-knot nematode worm</name>
    <name type="synonym">Meloidogyne mayaguensis</name>
    <dbReference type="NCBI Taxonomy" id="390850"/>
    <lineage>
        <taxon>Eukaryota</taxon>
        <taxon>Metazoa</taxon>
        <taxon>Ecdysozoa</taxon>
        <taxon>Nematoda</taxon>
        <taxon>Chromadorea</taxon>
        <taxon>Rhabditida</taxon>
        <taxon>Tylenchina</taxon>
        <taxon>Tylenchomorpha</taxon>
        <taxon>Tylenchoidea</taxon>
        <taxon>Meloidogynidae</taxon>
        <taxon>Meloidogyninae</taxon>
        <taxon>Meloidogyne</taxon>
    </lineage>
</organism>